<dbReference type="InterPro" id="IPR019906">
    <property type="entry name" value="Ribosomal_uL6_bac-type"/>
</dbReference>
<sequence length="188" mass="21676">MKKLKKKYTVKVPENITLIYCEKKEILVFEGGLGKKTLKLKVKIFFLKKKRIVAITSTPFSILSTNKQKKMKFIQGTTTAAIKHLLIETSALLYKKLKLVGVGYKAFETENRLLLLKLGYSHFIYFRVDKTLSIFCLKSTKLFVYGNCYQHVTQTASLIRAKKLPEPYKGKGVLYENEKIELKEGKKI</sequence>
<protein>
    <submittedName>
        <fullName evidence="6">Ribosomal protein L6</fullName>
    </submittedName>
</protein>
<evidence type="ECO:0000256" key="4">
    <source>
        <dbReference type="RuleBase" id="RU003869"/>
    </source>
</evidence>
<keyword evidence="6" id="KW-0496">Mitochondrion</keyword>
<name>F1DGN5_PHATR</name>
<gene>
    <name evidence="6" type="primary">rpl6</name>
</gene>
<evidence type="ECO:0000313" key="6">
    <source>
        <dbReference type="EMBL" id="ADY18513.1"/>
    </source>
</evidence>
<dbReference type="InterPro" id="IPR020040">
    <property type="entry name" value="Ribosomal_uL6_a/b-dom"/>
</dbReference>
<geneLocation type="mitochondrion" evidence="6"/>
<evidence type="ECO:0000256" key="2">
    <source>
        <dbReference type="ARBA" id="ARBA00022980"/>
    </source>
</evidence>
<dbReference type="PIRSF" id="PIRSF002162">
    <property type="entry name" value="Ribosomal_L6"/>
    <property type="match status" value="1"/>
</dbReference>
<dbReference type="GO" id="GO:0003735">
    <property type="term" value="F:structural constituent of ribosome"/>
    <property type="evidence" value="ECO:0007669"/>
    <property type="project" value="InterPro"/>
</dbReference>
<dbReference type="SUPFAM" id="SSF56053">
    <property type="entry name" value="Ribosomal protein L6"/>
    <property type="match status" value="1"/>
</dbReference>
<dbReference type="PRINTS" id="PR00059">
    <property type="entry name" value="RIBOSOMALL6"/>
</dbReference>
<dbReference type="GO" id="GO:0005840">
    <property type="term" value="C:ribosome"/>
    <property type="evidence" value="ECO:0007669"/>
    <property type="project" value="UniProtKB-KW"/>
</dbReference>
<comment type="similarity">
    <text evidence="1 4">Belongs to the universal ribosomal protein uL6 family.</text>
</comment>
<organism evidence="6">
    <name type="scientific">Phaeodactylum tricornutum</name>
    <name type="common">Diatom</name>
    <dbReference type="NCBI Taxonomy" id="2850"/>
    <lineage>
        <taxon>Eukaryota</taxon>
        <taxon>Sar</taxon>
        <taxon>Stramenopiles</taxon>
        <taxon>Ochrophyta</taxon>
        <taxon>Bacillariophyta</taxon>
        <taxon>Bacillariophyceae</taxon>
        <taxon>Bacillariophycidae</taxon>
        <taxon>Naviculales</taxon>
        <taxon>Phaeodactylaceae</taxon>
        <taxon>Phaeodactylum</taxon>
    </lineage>
</organism>
<dbReference type="Gene3D" id="3.90.930.12">
    <property type="entry name" value="Ribosomal protein L6, alpha-beta domain"/>
    <property type="match status" value="1"/>
</dbReference>
<evidence type="ECO:0000259" key="5">
    <source>
        <dbReference type="Pfam" id="PF00347"/>
    </source>
</evidence>
<dbReference type="GO" id="GO:0002181">
    <property type="term" value="P:cytoplasmic translation"/>
    <property type="evidence" value="ECO:0007669"/>
    <property type="project" value="TreeGrafter"/>
</dbReference>
<dbReference type="PANTHER" id="PTHR11655">
    <property type="entry name" value="60S/50S RIBOSOMAL PROTEIN L6/L9"/>
    <property type="match status" value="1"/>
</dbReference>
<accession>F1DGN5</accession>
<dbReference type="GO" id="GO:0019843">
    <property type="term" value="F:rRNA binding"/>
    <property type="evidence" value="ECO:0007669"/>
    <property type="project" value="InterPro"/>
</dbReference>
<keyword evidence="3 4" id="KW-0687">Ribonucleoprotein</keyword>
<dbReference type="AlphaFoldDB" id="F1DGN5"/>
<reference evidence="6" key="2">
    <citation type="submission" date="2011-01" db="EMBL/GenBank/DDBJ databases">
        <authorList>
            <person name="Oudot-Le Secq M.-P."/>
            <person name="Green B.R."/>
        </authorList>
    </citation>
    <scope>NUCLEOTIDE SEQUENCE</scope>
</reference>
<dbReference type="InterPro" id="IPR000702">
    <property type="entry name" value="Ribosomal_uL6-like"/>
</dbReference>
<dbReference type="RefSeq" id="YP_005090337.1">
    <property type="nucleotide sequence ID" value="NC_016739.1"/>
</dbReference>
<dbReference type="InterPro" id="IPR002358">
    <property type="entry name" value="Ribosomal_uL6_CS"/>
</dbReference>
<evidence type="ECO:0000256" key="1">
    <source>
        <dbReference type="ARBA" id="ARBA00009356"/>
    </source>
</evidence>
<reference evidence="6" key="1">
    <citation type="journal article" date="2011" name="Gene">
        <title>Complex repeat structures and novel features in the mitochondrial genomes of the diatoms Phaeodactylum tricornutum and Thalassiosira pseudonana.</title>
        <authorList>
            <person name="Oudot-Le Secq M.P."/>
            <person name="Green B.R."/>
        </authorList>
    </citation>
    <scope>NUCLEOTIDE SEQUENCE</scope>
</reference>
<keyword evidence="2 4" id="KW-0689">Ribosomal protein</keyword>
<dbReference type="InterPro" id="IPR036789">
    <property type="entry name" value="Ribosomal_uL6-like_a/b-dom_sf"/>
</dbReference>
<dbReference type="GO" id="GO:1990904">
    <property type="term" value="C:ribonucleoprotein complex"/>
    <property type="evidence" value="ECO:0007669"/>
    <property type="project" value="UniProtKB-KW"/>
</dbReference>
<feature type="domain" description="Large ribosomal subunit protein uL6 alpha-beta" evidence="5">
    <location>
        <begin position="100"/>
        <end position="175"/>
    </location>
</feature>
<dbReference type="PROSITE" id="PS00525">
    <property type="entry name" value="RIBOSOMAL_L6_1"/>
    <property type="match status" value="1"/>
</dbReference>
<dbReference type="Pfam" id="PF00347">
    <property type="entry name" value="Ribosomal_L6"/>
    <property type="match status" value="1"/>
</dbReference>
<proteinExistence type="inferred from homology"/>
<evidence type="ECO:0000256" key="3">
    <source>
        <dbReference type="ARBA" id="ARBA00023274"/>
    </source>
</evidence>
<dbReference type="PANTHER" id="PTHR11655:SF14">
    <property type="entry name" value="LARGE RIBOSOMAL SUBUNIT PROTEIN UL6M"/>
    <property type="match status" value="1"/>
</dbReference>
<dbReference type="GeneID" id="11542498"/>
<dbReference type="EMBL" id="HQ840789">
    <property type="protein sequence ID" value="ADY18513.1"/>
    <property type="molecule type" value="Genomic_DNA"/>
</dbReference>